<comment type="function">
    <text evidence="7">Activator of cell division through the inhibition of FtsZ GTPase activity, therefore promoting FtsZ assembly into bundles of protofilaments necessary for the formation of the division Z ring. It is recruited early at mid-cell but it is not essential for cell division.</text>
</comment>
<feature type="coiled-coil region" evidence="10">
    <location>
        <begin position="58"/>
        <end position="169"/>
    </location>
</feature>
<sequence length="190" mass="22055">MSNRNKVVVRIYGQEYTMVGSEPREYMQKVANYVDDKMVDIAKKNKKLSTAMIAVLTSLNIADEYFKLKAQLEALEKEAMQPLYELDRVRGQLAAVTAEAEAQCMEYREIIHSLEEEIKKLSADGQGNQVLWKENEGLREALHEKDQEIEKIRKINEDLQNKLFDMQIKYVQSRKELEAFIESFDGEGKK</sequence>
<dbReference type="Pfam" id="PF05164">
    <property type="entry name" value="ZapA"/>
    <property type="match status" value="1"/>
</dbReference>
<dbReference type="GO" id="GO:0000921">
    <property type="term" value="P:septin ring assembly"/>
    <property type="evidence" value="ECO:0007669"/>
    <property type="project" value="TreeGrafter"/>
</dbReference>
<evidence type="ECO:0000256" key="8">
    <source>
        <dbReference type="ARBA" id="ARBA00026068"/>
    </source>
</evidence>
<comment type="subcellular location">
    <subcellularLocation>
        <location evidence="1">Cytoplasm</location>
    </subcellularLocation>
</comment>
<evidence type="ECO:0000256" key="5">
    <source>
        <dbReference type="ARBA" id="ARBA00023210"/>
    </source>
</evidence>
<comment type="subunit">
    <text evidence="8">Homodimer. Interacts with FtsZ.</text>
</comment>
<keyword evidence="12" id="KW-1185">Reference proteome</keyword>
<dbReference type="EMBL" id="LOEE01000055">
    <property type="protein sequence ID" value="KXG74384.1"/>
    <property type="molecule type" value="Genomic_DNA"/>
</dbReference>
<evidence type="ECO:0000256" key="6">
    <source>
        <dbReference type="ARBA" id="ARBA00023306"/>
    </source>
</evidence>
<name>A0A140L1F9_9FIRM</name>
<evidence type="ECO:0000256" key="7">
    <source>
        <dbReference type="ARBA" id="ARBA00024910"/>
    </source>
</evidence>
<dbReference type="GO" id="GO:0005829">
    <property type="term" value="C:cytosol"/>
    <property type="evidence" value="ECO:0007669"/>
    <property type="project" value="TreeGrafter"/>
</dbReference>
<keyword evidence="6" id="KW-0131">Cell cycle</keyword>
<evidence type="ECO:0000313" key="11">
    <source>
        <dbReference type="EMBL" id="KXG74384.1"/>
    </source>
</evidence>
<keyword evidence="5" id="KW-0717">Septation</keyword>
<dbReference type="GO" id="GO:0000917">
    <property type="term" value="P:division septum assembly"/>
    <property type="evidence" value="ECO:0007669"/>
    <property type="project" value="UniProtKB-KW"/>
</dbReference>
<dbReference type="Gene3D" id="6.10.250.790">
    <property type="match status" value="1"/>
</dbReference>
<protein>
    <recommendedName>
        <fullName evidence="2">Cell division protein ZapA</fullName>
    </recommendedName>
    <alternativeName>
        <fullName evidence="9">Z ring-associated protein ZapA</fullName>
    </alternativeName>
</protein>
<keyword evidence="3" id="KW-0963">Cytoplasm</keyword>
<organism evidence="11 12">
    <name type="scientific">Thermotalea metallivorans</name>
    <dbReference type="NCBI Taxonomy" id="520762"/>
    <lineage>
        <taxon>Bacteria</taxon>
        <taxon>Bacillati</taxon>
        <taxon>Bacillota</taxon>
        <taxon>Clostridia</taxon>
        <taxon>Peptostreptococcales</taxon>
        <taxon>Thermotaleaceae</taxon>
        <taxon>Thermotalea</taxon>
    </lineage>
</organism>
<dbReference type="PANTHER" id="PTHR34981:SF1">
    <property type="entry name" value="CELL DIVISION PROTEIN ZAPA"/>
    <property type="match status" value="1"/>
</dbReference>
<dbReference type="GO" id="GO:0030428">
    <property type="term" value="C:cell septum"/>
    <property type="evidence" value="ECO:0007669"/>
    <property type="project" value="TreeGrafter"/>
</dbReference>
<dbReference type="NCBIfam" id="NF010724">
    <property type="entry name" value="PRK14126.1"/>
    <property type="match status" value="1"/>
</dbReference>
<dbReference type="InterPro" id="IPR053712">
    <property type="entry name" value="Bac_CellDiv_Activator"/>
</dbReference>
<evidence type="ECO:0000256" key="9">
    <source>
        <dbReference type="ARBA" id="ARBA00033158"/>
    </source>
</evidence>
<evidence type="ECO:0000256" key="1">
    <source>
        <dbReference type="ARBA" id="ARBA00004496"/>
    </source>
</evidence>
<dbReference type="InterPro" id="IPR007838">
    <property type="entry name" value="Cell_div_ZapA-like"/>
</dbReference>
<evidence type="ECO:0000256" key="4">
    <source>
        <dbReference type="ARBA" id="ARBA00022618"/>
    </source>
</evidence>
<dbReference type="OrthoDB" id="1711036at2"/>
<reference evidence="11 12" key="1">
    <citation type="submission" date="2015-12" db="EMBL/GenBank/DDBJ databases">
        <title>Draft genome sequence of the thermoanaerobe Thermotalea metallivorans, an isolate from the runoff channel of the Great Artesian Basin, Australia.</title>
        <authorList>
            <person name="Patel B.K."/>
        </authorList>
    </citation>
    <scope>NUCLEOTIDE SEQUENCE [LARGE SCALE GENOMIC DNA]</scope>
    <source>
        <strain evidence="11 12">B2-1</strain>
    </source>
</reference>
<keyword evidence="4 11" id="KW-0132">Cell division</keyword>
<evidence type="ECO:0000256" key="3">
    <source>
        <dbReference type="ARBA" id="ARBA00022490"/>
    </source>
</evidence>
<dbReference type="GO" id="GO:0032153">
    <property type="term" value="C:cell division site"/>
    <property type="evidence" value="ECO:0007669"/>
    <property type="project" value="TreeGrafter"/>
</dbReference>
<dbReference type="AlphaFoldDB" id="A0A140L1F9"/>
<proteinExistence type="predicted"/>
<dbReference type="GO" id="GO:0043093">
    <property type="term" value="P:FtsZ-dependent cytokinesis"/>
    <property type="evidence" value="ECO:0007669"/>
    <property type="project" value="TreeGrafter"/>
</dbReference>
<dbReference type="Proteomes" id="UP000070456">
    <property type="component" value="Unassembled WGS sequence"/>
</dbReference>
<dbReference type="SUPFAM" id="SSF102829">
    <property type="entry name" value="Cell division protein ZapA-like"/>
    <property type="match status" value="1"/>
</dbReference>
<evidence type="ECO:0000313" key="12">
    <source>
        <dbReference type="Proteomes" id="UP000070456"/>
    </source>
</evidence>
<dbReference type="RefSeq" id="WP_068557183.1">
    <property type="nucleotide sequence ID" value="NZ_LOEE01000055.1"/>
</dbReference>
<dbReference type="STRING" id="520762.AN619_23670"/>
<evidence type="ECO:0000256" key="2">
    <source>
        <dbReference type="ARBA" id="ARBA00015195"/>
    </source>
</evidence>
<gene>
    <name evidence="11" type="primary">zapA</name>
    <name evidence="11" type="ORF">AN619_23670</name>
</gene>
<evidence type="ECO:0000256" key="10">
    <source>
        <dbReference type="SAM" id="Coils"/>
    </source>
</evidence>
<dbReference type="PANTHER" id="PTHR34981">
    <property type="entry name" value="CELL DIVISION PROTEIN ZAPA"/>
    <property type="match status" value="1"/>
</dbReference>
<accession>A0A140L1F9</accession>
<keyword evidence="10" id="KW-0175">Coiled coil</keyword>
<dbReference type="InterPro" id="IPR036192">
    <property type="entry name" value="Cell_div_ZapA-like_sf"/>
</dbReference>
<comment type="caution">
    <text evidence="11">The sequence shown here is derived from an EMBL/GenBank/DDBJ whole genome shotgun (WGS) entry which is preliminary data.</text>
</comment>